<keyword evidence="1" id="KW-0732">Signal</keyword>
<name>A0ABP8UGL8_9ACTN</name>
<gene>
    <name evidence="2" type="ORF">GCM10023196_062180</name>
</gene>
<dbReference type="RefSeq" id="WP_345434693.1">
    <property type="nucleotide sequence ID" value="NZ_BAABHK010000009.1"/>
</dbReference>
<evidence type="ECO:0000313" key="2">
    <source>
        <dbReference type="EMBL" id="GAA4631714.1"/>
    </source>
</evidence>
<feature type="chain" id="PRO_5045790259" evidence="1">
    <location>
        <begin position="29"/>
        <end position="541"/>
    </location>
</feature>
<keyword evidence="3" id="KW-1185">Reference proteome</keyword>
<proteinExistence type="predicted"/>
<dbReference type="InterPro" id="IPR008557">
    <property type="entry name" value="PhoX"/>
</dbReference>
<comment type="caution">
    <text evidence="2">The sequence shown here is derived from an EMBL/GenBank/DDBJ whole genome shotgun (WGS) entry which is preliminary data.</text>
</comment>
<dbReference type="EMBL" id="BAABHK010000009">
    <property type="protein sequence ID" value="GAA4631714.1"/>
    <property type="molecule type" value="Genomic_DNA"/>
</dbReference>
<evidence type="ECO:0000313" key="3">
    <source>
        <dbReference type="Proteomes" id="UP001501442"/>
    </source>
</evidence>
<accession>A0ABP8UGL8</accession>
<feature type="signal peptide" evidence="1">
    <location>
        <begin position="1"/>
        <end position="28"/>
    </location>
</feature>
<dbReference type="Pfam" id="PF05787">
    <property type="entry name" value="PhoX"/>
    <property type="match status" value="1"/>
</dbReference>
<dbReference type="Proteomes" id="UP001501442">
    <property type="component" value="Unassembled WGS sequence"/>
</dbReference>
<reference evidence="3" key="1">
    <citation type="journal article" date="2019" name="Int. J. Syst. Evol. Microbiol.">
        <title>The Global Catalogue of Microorganisms (GCM) 10K type strain sequencing project: providing services to taxonomists for standard genome sequencing and annotation.</title>
        <authorList>
            <consortium name="The Broad Institute Genomics Platform"/>
            <consortium name="The Broad Institute Genome Sequencing Center for Infectious Disease"/>
            <person name="Wu L."/>
            <person name="Ma J."/>
        </authorList>
    </citation>
    <scope>NUCLEOTIDE SEQUENCE [LARGE SCALE GENOMIC DNA]</scope>
    <source>
        <strain evidence="3">JCM 17939</strain>
    </source>
</reference>
<sequence length="541" mass="57189">MNHVTRRVATAGLAVSAIVALGAGSASATGGVDRWASVPATAKAAGTAAPNTLSPGLAEHAVAQGSIKLENPAGEVRYYGYHADGPMLPQPGAVQSPGHNVEATKTEPDKNTYLRLRGLHGADAGYDYGTRFLFQGHEHGGPGYITRVNLDADAAHRVTLLATKTVDGTELPAFDGSTWDPFAKKLLLTSEEGADGGVWQSDPDIGAKVRDISNVLGRGSYEGIQTDAAGNLWIVEDASGDVPSGTSARLPNSFVYRFVPKDKSDLSKGGTLQALQVISRRSGQPITFTPADASHPTGAIFSDDTKDLHTYGTVFDTRWVTLHQGDASSPPFDANALAKAAKATPFKRPENGVFRPGVGFREFFFTETGDTNASSKANGAYGGWGGIYRLTQSGPAADQGKLTIFYNGDQAHTGLDNISFLDRDHVAAVEDAGDSLHTQRGAFDSAYLFDVNADYGKSGQPVRFLAEGRDPSATVDSAWSAQGNGFQNDGDNEITGIHTSDGDPTVAGLLGTENPHPFHGGLRIFWTQQHGDNTTWEITRD</sequence>
<organism evidence="2 3">
    <name type="scientific">Actinoallomurus vinaceus</name>
    <dbReference type="NCBI Taxonomy" id="1080074"/>
    <lineage>
        <taxon>Bacteria</taxon>
        <taxon>Bacillati</taxon>
        <taxon>Actinomycetota</taxon>
        <taxon>Actinomycetes</taxon>
        <taxon>Streptosporangiales</taxon>
        <taxon>Thermomonosporaceae</taxon>
        <taxon>Actinoallomurus</taxon>
    </lineage>
</organism>
<protein>
    <submittedName>
        <fullName evidence="2">Phosphatase</fullName>
    </submittedName>
</protein>
<evidence type="ECO:0000256" key="1">
    <source>
        <dbReference type="SAM" id="SignalP"/>
    </source>
</evidence>